<gene>
    <name evidence="2" type="ORF">CUJ89_32955</name>
</gene>
<dbReference type="EMBL" id="CP024903">
    <property type="protein sequence ID" value="AXF25330.1"/>
    <property type="molecule type" value="Genomic_DNA"/>
</dbReference>
<proteinExistence type="predicted"/>
<feature type="compositionally biased region" description="Basic and acidic residues" evidence="1">
    <location>
        <begin position="19"/>
        <end position="33"/>
    </location>
</feature>
<dbReference type="AlphaFoldDB" id="A0A2Z5N850"/>
<dbReference type="RefSeq" id="WP_114181697.1">
    <property type="nucleotide sequence ID" value="NZ_CP024903.1"/>
</dbReference>
<evidence type="ECO:0000256" key="1">
    <source>
        <dbReference type="SAM" id="MobiDB-lite"/>
    </source>
</evidence>
<organism evidence="2 3">
    <name type="scientific">Burkholderia pyrrocinia</name>
    <name type="common">Pseudomonas pyrrocinia</name>
    <dbReference type="NCBI Taxonomy" id="60550"/>
    <lineage>
        <taxon>Bacteria</taxon>
        <taxon>Pseudomonadati</taxon>
        <taxon>Pseudomonadota</taxon>
        <taxon>Betaproteobacteria</taxon>
        <taxon>Burkholderiales</taxon>
        <taxon>Burkholderiaceae</taxon>
        <taxon>Burkholderia</taxon>
        <taxon>Burkholderia cepacia complex</taxon>
    </lineage>
</organism>
<feature type="region of interest" description="Disordered" evidence="1">
    <location>
        <begin position="19"/>
        <end position="50"/>
    </location>
</feature>
<dbReference type="Proteomes" id="UP000253104">
    <property type="component" value="Chromosome mHSR5_B"/>
</dbReference>
<feature type="compositionally biased region" description="Basic residues" evidence="1">
    <location>
        <begin position="34"/>
        <end position="43"/>
    </location>
</feature>
<evidence type="ECO:0000313" key="2">
    <source>
        <dbReference type="EMBL" id="AXF25330.1"/>
    </source>
</evidence>
<evidence type="ECO:0000313" key="3">
    <source>
        <dbReference type="Proteomes" id="UP000253104"/>
    </source>
</evidence>
<name>A0A2Z5N850_BURPY</name>
<sequence>MACPIRFADVVRTSALRRLPDARATQRRDDVHGARRRPKRNRNAGRGAVAGRIAWPDYAADDAPASGHDS</sequence>
<reference evidence="2 3" key="1">
    <citation type="journal article" date="2018" name="ISME J.">
        <title>Involvement of Burkholderiaceae and sulfurous volatiles in disease-suppressive soils.</title>
        <authorList>
            <person name="Carrion V.J."/>
            <person name="Cordovez V."/>
            <person name="Tyc O."/>
            <person name="Etalo D.W."/>
            <person name="de Bruijn I."/>
            <person name="de Jager V.C."/>
            <person name="Medema M.H."/>
            <person name="Eberl L."/>
            <person name="Raaijmakers J.M."/>
        </authorList>
    </citation>
    <scope>NUCLEOTIDE SEQUENCE [LARGE SCALE GENOMIC DNA]</scope>
    <source>
        <strain evidence="3">mHSR5</strain>
    </source>
</reference>
<protein>
    <submittedName>
        <fullName evidence="2">Uncharacterized protein</fullName>
    </submittedName>
</protein>
<accession>A0A2Z5N850</accession>